<dbReference type="EMBL" id="JBHSMI010000002">
    <property type="protein sequence ID" value="MFC5401415.1"/>
    <property type="molecule type" value="Genomic_DNA"/>
</dbReference>
<dbReference type="PANTHER" id="PTHR12110:SF53">
    <property type="entry name" value="BLR5974 PROTEIN"/>
    <property type="match status" value="1"/>
</dbReference>
<keyword evidence="3" id="KW-1185">Reference proteome</keyword>
<feature type="domain" description="Xylose isomerase-like TIM barrel" evidence="1">
    <location>
        <begin position="23"/>
        <end position="247"/>
    </location>
</feature>
<dbReference type="Proteomes" id="UP001596113">
    <property type="component" value="Unassembled WGS sequence"/>
</dbReference>
<protein>
    <submittedName>
        <fullName evidence="2">Sugar phosphate isomerase/epimerase family protein</fullName>
    </submittedName>
</protein>
<reference evidence="3" key="1">
    <citation type="journal article" date="2019" name="Int. J. Syst. Evol. Microbiol.">
        <title>The Global Catalogue of Microorganisms (GCM) 10K type strain sequencing project: providing services to taxonomists for standard genome sequencing and annotation.</title>
        <authorList>
            <consortium name="The Broad Institute Genomics Platform"/>
            <consortium name="The Broad Institute Genome Sequencing Center for Infectious Disease"/>
            <person name="Wu L."/>
            <person name="Ma J."/>
        </authorList>
    </citation>
    <scope>NUCLEOTIDE SEQUENCE [LARGE SCALE GENOMIC DNA]</scope>
    <source>
        <strain evidence="3">CGMCC 1.18575</strain>
    </source>
</reference>
<dbReference type="RefSeq" id="WP_378128945.1">
    <property type="nucleotide sequence ID" value="NZ_JBHSMI010000002.1"/>
</dbReference>
<dbReference type="InterPro" id="IPR050312">
    <property type="entry name" value="IolE/XylAMocC-like"/>
</dbReference>
<organism evidence="2 3">
    <name type="scientific">Cohnella soli</name>
    <dbReference type="NCBI Taxonomy" id="425005"/>
    <lineage>
        <taxon>Bacteria</taxon>
        <taxon>Bacillati</taxon>
        <taxon>Bacillota</taxon>
        <taxon>Bacilli</taxon>
        <taxon>Bacillales</taxon>
        <taxon>Paenibacillaceae</taxon>
        <taxon>Cohnella</taxon>
    </lineage>
</organism>
<evidence type="ECO:0000313" key="2">
    <source>
        <dbReference type="EMBL" id="MFC5401415.1"/>
    </source>
</evidence>
<accession>A0ABW0HLL3</accession>
<keyword evidence="2" id="KW-0413">Isomerase</keyword>
<dbReference type="Pfam" id="PF01261">
    <property type="entry name" value="AP_endonuc_2"/>
    <property type="match status" value="1"/>
</dbReference>
<comment type="caution">
    <text evidence="2">The sequence shown here is derived from an EMBL/GenBank/DDBJ whole genome shotgun (WGS) entry which is preliminary data.</text>
</comment>
<proteinExistence type="predicted"/>
<dbReference type="Gene3D" id="3.20.20.150">
    <property type="entry name" value="Divalent-metal-dependent TIM barrel enzymes"/>
    <property type="match status" value="1"/>
</dbReference>
<dbReference type="InterPro" id="IPR013022">
    <property type="entry name" value="Xyl_isomerase-like_TIM-brl"/>
</dbReference>
<name>A0ABW0HLL3_9BACL</name>
<dbReference type="InterPro" id="IPR036237">
    <property type="entry name" value="Xyl_isomerase-like_sf"/>
</dbReference>
<evidence type="ECO:0000313" key="3">
    <source>
        <dbReference type="Proteomes" id="UP001596113"/>
    </source>
</evidence>
<dbReference type="GO" id="GO:0016853">
    <property type="term" value="F:isomerase activity"/>
    <property type="evidence" value="ECO:0007669"/>
    <property type="project" value="UniProtKB-KW"/>
</dbReference>
<sequence length="325" mass="37286">MTMKIGIDSFSIWELKLDAYQSLDYVKKLGLQGIQFDGLKELAEELDVGKLKDIRDYADSLDLYVNMGVDTMNPILVKGSLDEHREKIISHIQAFAQVGWHEFRTVLCMSDENYTHPVPWKTHLDESIRFIKSLRPVLEKHGCRVNLENHGDSTFDLLRVVEAVGPDICGICLDTANTLVNGEDPVLAAKRVAPYTHMTHMKDGITFFSENGIKRQGKAPGQGVVDFAKIIPILAEYNPDLQLSIEDHKWIFEFRLYDKDWMDKNPDLTPYEIGQFIKLAWQTEQKLASGEMPKVEEYEAIPYLEQMEERLTFGLRHLEKIINGK</sequence>
<evidence type="ECO:0000259" key="1">
    <source>
        <dbReference type="Pfam" id="PF01261"/>
    </source>
</evidence>
<dbReference type="PANTHER" id="PTHR12110">
    <property type="entry name" value="HYDROXYPYRUVATE ISOMERASE"/>
    <property type="match status" value="1"/>
</dbReference>
<dbReference type="SUPFAM" id="SSF51658">
    <property type="entry name" value="Xylose isomerase-like"/>
    <property type="match status" value="1"/>
</dbReference>
<gene>
    <name evidence="2" type="ORF">ACFPOF_01595</name>
</gene>